<evidence type="ECO:0000313" key="5">
    <source>
        <dbReference type="Proteomes" id="UP000000467"/>
    </source>
</evidence>
<evidence type="ECO:0000313" key="4">
    <source>
        <dbReference type="EMBL" id="AFV11273.1"/>
    </source>
</evidence>
<dbReference type="OrthoDB" id="144737at2"/>
<evidence type="ECO:0000256" key="2">
    <source>
        <dbReference type="ARBA" id="ARBA00035108"/>
    </source>
</evidence>
<protein>
    <submittedName>
        <fullName evidence="4">Gas vesicle synthesis protein GvpL/GvpF</fullName>
    </submittedName>
</protein>
<dbReference type="STRING" id="1089553.Tph_c10510"/>
<organism evidence="4 5">
    <name type="scientific">Thermacetogenium phaeum (strain ATCC BAA-254 / DSM 26808 / PB)</name>
    <dbReference type="NCBI Taxonomy" id="1089553"/>
    <lineage>
        <taxon>Bacteria</taxon>
        <taxon>Bacillati</taxon>
        <taxon>Bacillota</taxon>
        <taxon>Clostridia</taxon>
        <taxon>Thermoanaerobacterales</taxon>
        <taxon>Thermoanaerobacteraceae</taxon>
        <taxon>Thermacetogenium</taxon>
    </lineage>
</organism>
<gene>
    <name evidence="4" type="ordered locus">Tph_c10510</name>
</gene>
<dbReference type="RefSeq" id="WP_015050154.1">
    <property type="nucleotide sequence ID" value="NC_018870.1"/>
</dbReference>
<keyword evidence="5" id="KW-1185">Reference proteome</keyword>
<dbReference type="eggNOG" id="COG0154">
    <property type="taxonomic scope" value="Bacteria"/>
</dbReference>
<comment type="subcellular location">
    <subcellularLocation>
        <location evidence="2">Gas vesicle</location>
    </subcellularLocation>
</comment>
<dbReference type="EMBL" id="CP003732">
    <property type="protein sequence ID" value="AFV11273.1"/>
    <property type="molecule type" value="Genomic_DNA"/>
</dbReference>
<proteinExistence type="inferred from homology"/>
<sequence>MPSPKLYYAYGIVETPPSTPPDSLTGDSGRELIPITYKDITLIAGIISDFTYTPTPENARSHSQTVTRLGEQFNVIPLRFGTVFKEEEEAVQMLASRYQEIKRIFSQIRNRIELGLKVIWKKECLAAELESRYPELARIKEEIQALPPESAYHSAILLGQRVEEAVLELRSIYTPQILEPLEKTAVNTRLNKPLNERMVLNAAFLVEKEKELLFDEQVNALYERFRERFDFKYSGPWPPYNFVDLESD</sequence>
<keyword evidence="1" id="KW-0304">Gas vesicle</keyword>
<dbReference type="Proteomes" id="UP000000467">
    <property type="component" value="Chromosome"/>
</dbReference>
<reference evidence="4 5" key="1">
    <citation type="journal article" date="2012" name="BMC Genomics">
        <title>Genome-guided analysis of physiological and morphological traits of the fermentative acetate oxidizer Thermacetogenium phaeum.</title>
        <authorList>
            <person name="Oehler D."/>
            <person name="Poehlein A."/>
            <person name="Leimbach A."/>
            <person name="Muller N."/>
            <person name="Daniel R."/>
            <person name="Gottschalk G."/>
            <person name="Schink B."/>
        </authorList>
    </citation>
    <scope>NUCLEOTIDE SEQUENCE [LARGE SCALE GENOMIC DNA]</scope>
    <source>
        <strain evidence="5">ATCC BAA-254 / DSM 26808 / PB</strain>
    </source>
</reference>
<evidence type="ECO:0000256" key="1">
    <source>
        <dbReference type="ARBA" id="ARBA00022987"/>
    </source>
</evidence>
<name>K4LEM4_THEPS</name>
<dbReference type="GO" id="GO:0031411">
    <property type="term" value="C:gas vesicle"/>
    <property type="evidence" value="ECO:0007669"/>
    <property type="project" value="UniProtKB-SubCell"/>
</dbReference>
<accession>K4LEM4</accession>
<dbReference type="Pfam" id="PF06386">
    <property type="entry name" value="GvpL_GvpF"/>
    <property type="match status" value="1"/>
</dbReference>
<dbReference type="AlphaFoldDB" id="K4LEM4"/>
<comment type="similarity">
    <text evidence="3">Belongs to the gas vesicle GvpF/GvpL family.</text>
</comment>
<dbReference type="InterPro" id="IPR009430">
    <property type="entry name" value="GvpL/GvpF"/>
</dbReference>
<evidence type="ECO:0000256" key="3">
    <source>
        <dbReference type="ARBA" id="ARBA00035643"/>
    </source>
</evidence>
<dbReference type="PANTHER" id="PTHR36852:SF1">
    <property type="entry name" value="PROTEIN GVPL 2"/>
    <property type="match status" value="1"/>
</dbReference>
<dbReference type="HOGENOM" id="CLU_065736_3_0_9"/>
<dbReference type="PANTHER" id="PTHR36852">
    <property type="entry name" value="PROTEIN GVPL 2"/>
    <property type="match status" value="1"/>
</dbReference>
<dbReference type="KEGG" id="tpz:Tph_c10510"/>
<dbReference type="GO" id="GO:0031412">
    <property type="term" value="P:gas vesicle organization"/>
    <property type="evidence" value="ECO:0007669"/>
    <property type="project" value="InterPro"/>
</dbReference>